<protein>
    <submittedName>
        <fullName evidence="3">Transcriptional regulator</fullName>
    </submittedName>
</protein>
<evidence type="ECO:0000256" key="1">
    <source>
        <dbReference type="SAM" id="MobiDB-lite"/>
    </source>
</evidence>
<feature type="domain" description="HTH cro/C1-type" evidence="2">
    <location>
        <begin position="12"/>
        <end position="65"/>
    </location>
</feature>
<dbReference type="InterPro" id="IPR011990">
    <property type="entry name" value="TPR-like_helical_dom_sf"/>
</dbReference>
<proteinExistence type="predicted"/>
<dbReference type="KEGG" id="slc:SL103_00665"/>
<dbReference type="SUPFAM" id="SSF48452">
    <property type="entry name" value="TPR-like"/>
    <property type="match status" value="1"/>
</dbReference>
<gene>
    <name evidence="3" type="ORF">SL103_00665</name>
</gene>
<accession>A0A1D7VE02</accession>
<evidence type="ECO:0000313" key="4">
    <source>
        <dbReference type="Proteomes" id="UP000094094"/>
    </source>
</evidence>
<dbReference type="EMBL" id="CP017157">
    <property type="protein sequence ID" value="AOP44960.1"/>
    <property type="molecule type" value="Genomic_DNA"/>
</dbReference>
<dbReference type="OrthoDB" id="3675359at2"/>
<keyword evidence="4" id="KW-1185">Reference proteome</keyword>
<dbReference type="Pfam" id="PF01381">
    <property type="entry name" value="HTH_3"/>
    <property type="match status" value="1"/>
</dbReference>
<dbReference type="SUPFAM" id="SSF47413">
    <property type="entry name" value="lambda repressor-like DNA-binding domains"/>
    <property type="match status" value="1"/>
</dbReference>
<evidence type="ECO:0000313" key="3">
    <source>
        <dbReference type="EMBL" id="AOP44960.1"/>
    </source>
</evidence>
<dbReference type="PROSITE" id="PS50943">
    <property type="entry name" value="HTH_CROC1"/>
    <property type="match status" value="1"/>
</dbReference>
<dbReference type="InterPro" id="IPR010982">
    <property type="entry name" value="Lambda_DNA-bd_dom_sf"/>
</dbReference>
<feature type="region of interest" description="Disordered" evidence="1">
    <location>
        <begin position="1"/>
        <end position="26"/>
    </location>
</feature>
<dbReference type="InterPro" id="IPR001387">
    <property type="entry name" value="Cro/C1-type_HTH"/>
</dbReference>
<dbReference type="Proteomes" id="UP000094094">
    <property type="component" value="Chromosome"/>
</dbReference>
<dbReference type="SMART" id="SM00530">
    <property type="entry name" value="HTH_XRE"/>
    <property type="match status" value="1"/>
</dbReference>
<dbReference type="CDD" id="cd00093">
    <property type="entry name" value="HTH_XRE"/>
    <property type="match status" value="1"/>
</dbReference>
<dbReference type="Gene3D" id="1.25.40.10">
    <property type="entry name" value="Tetratricopeptide repeat domain"/>
    <property type="match status" value="2"/>
</dbReference>
<reference evidence="3 4" key="1">
    <citation type="submission" date="2016-09" db="EMBL/GenBank/DDBJ databases">
        <title>Complete genome sequencing of Streptomyces lydicus 103 and metabolic pathways analysis of antibiotic biosynthesis.</title>
        <authorList>
            <person name="Jia N."/>
            <person name="Ding M.-Z."/>
            <person name="Gao F."/>
            <person name="Yuan Y.-J."/>
        </authorList>
    </citation>
    <scope>NUCLEOTIDE SEQUENCE [LARGE SCALE GENOMIC DNA]</scope>
    <source>
        <strain evidence="3 4">103</strain>
    </source>
</reference>
<evidence type="ECO:0000259" key="2">
    <source>
        <dbReference type="PROSITE" id="PS50943"/>
    </source>
</evidence>
<sequence length="425" mass="45016">MVIEQPAFGKRVREARRTQGLSQGDLAGDDLSPSYVSLVENGRRIPGAKIARSLAERLGTTVEALSAAEEPGDRLTHRLGLVGQLVAARASALAGDWPAARRQLESLVEQTGGAGQDEVRWEARWELATVLGRLDEPDRHEAALRHLLDDPLTRSAPVLHARVAIELAQLLRAAGRLPEGVRFAEEAVRVTGELEPGRPERAQARVALLSASVDSGEWSRAEQLGTELTAQVESLPAGELRAGALWAVAGARYLGGRPEQALELMAEAEQQLAATDGVRLRLRLARARTLLALAAGPPEQADALLTRARQAAALVDTPSSATWLAVLETAAALRAGRPAAAAEQAAAIDPAAGDLSPLDRARCLLQTARAHRANGSEEAAEAAFKQAAEGYEQAGAFRLALESWRELSAGGRQGDGPDPHAVLMP</sequence>
<organism evidence="3 4">
    <name type="scientific">Streptomyces lydicus</name>
    <dbReference type="NCBI Taxonomy" id="47763"/>
    <lineage>
        <taxon>Bacteria</taxon>
        <taxon>Bacillati</taxon>
        <taxon>Actinomycetota</taxon>
        <taxon>Actinomycetes</taxon>
        <taxon>Kitasatosporales</taxon>
        <taxon>Streptomycetaceae</taxon>
        <taxon>Streptomyces</taxon>
    </lineage>
</organism>
<dbReference type="AlphaFoldDB" id="A0A1D7VE02"/>
<dbReference type="GO" id="GO:0003677">
    <property type="term" value="F:DNA binding"/>
    <property type="evidence" value="ECO:0007669"/>
    <property type="project" value="InterPro"/>
</dbReference>
<name>A0A1D7VE02_9ACTN</name>